<evidence type="ECO:0000313" key="3">
    <source>
        <dbReference type="WBParaSite" id="PgR004_g154_t02"/>
    </source>
</evidence>
<dbReference type="WBParaSite" id="PgR004_g154_t03">
    <property type="protein sequence ID" value="PgR004_g154_t03"/>
    <property type="gene ID" value="PgR004_g154"/>
</dbReference>
<organism evidence="2 3">
    <name type="scientific">Parascaris univalens</name>
    <name type="common">Nematode worm</name>
    <dbReference type="NCBI Taxonomy" id="6257"/>
    <lineage>
        <taxon>Eukaryota</taxon>
        <taxon>Metazoa</taxon>
        <taxon>Ecdysozoa</taxon>
        <taxon>Nematoda</taxon>
        <taxon>Chromadorea</taxon>
        <taxon>Rhabditida</taxon>
        <taxon>Spirurina</taxon>
        <taxon>Ascaridomorpha</taxon>
        <taxon>Ascaridoidea</taxon>
        <taxon>Ascarididae</taxon>
        <taxon>Parascaris</taxon>
    </lineage>
</organism>
<dbReference type="AlphaFoldDB" id="A0A915AB57"/>
<dbReference type="WBParaSite" id="PgR004_g154_t02">
    <property type="protein sequence ID" value="PgR004_g154_t02"/>
    <property type="gene ID" value="PgR004_g154"/>
</dbReference>
<accession>A0A915AB57</accession>
<evidence type="ECO:0000256" key="1">
    <source>
        <dbReference type="SAM" id="MobiDB-lite"/>
    </source>
</evidence>
<feature type="compositionally biased region" description="Low complexity" evidence="1">
    <location>
        <begin position="112"/>
        <end position="124"/>
    </location>
</feature>
<protein>
    <submittedName>
        <fullName evidence="3 4">PWWP domain-containing protein</fullName>
    </submittedName>
</protein>
<evidence type="ECO:0000313" key="2">
    <source>
        <dbReference type="Proteomes" id="UP000887569"/>
    </source>
</evidence>
<dbReference type="InterPro" id="IPR035504">
    <property type="entry name" value="MUM1-like_PWWP"/>
</dbReference>
<feature type="region of interest" description="Disordered" evidence="1">
    <location>
        <begin position="272"/>
        <end position="317"/>
    </location>
</feature>
<keyword evidence="2" id="KW-1185">Reference proteome</keyword>
<feature type="region of interest" description="Disordered" evidence="1">
    <location>
        <begin position="102"/>
        <end position="170"/>
    </location>
</feature>
<evidence type="ECO:0000313" key="4">
    <source>
        <dbReference type="WBParaSite" id="PgR004_g154_t03"/>
    </source>
</evidence>
<name>A0A915AB57_PARUN</name>
<feature type="region of interest" description="Disordered" evidence="1">
    <location>
        <begin position="347"/>
        <end position="383"/>
    </location>
</feature>
<feature type="compositionally biased region" description="Basic and acidic residues" evidence="1">
    <location>
        <begin position="367"/>
        <end position="383"/>
    </location>
</feature>
<dbReference type="SUPFAM" id="SSF63748">
    <property type="entry name" value="Tudor/PWWP/MBT"/>
    <property type="match status" value="1"/>
</dbReference>
<dbReference type="Proteomes" id="UP000887569">
    <property type="component" value="Unplaced"/>
</dbReference>
<proteinExistence type="predicted"/>
<sequence length="679" mass="74577">MVRRNSSLSVGPSSVASVLKTGDIVWAPYRRIPEWPSMVRCVYPKKVTYVFLPLPEGKEAKTPVFSCLPNKVHLFSPEDTLPKDANSDMQRAFEAAMNIVKQKGQIAPPRPRSSTSSVSTTQQREVMEAASGKKNSSKTVVGNEEEKAVSKASGSSQEHENEDSSSHSSRYVPSVGDIVWLNTTAHPAWPVLIRQATKKLVMVDLFPLTGKSERYPQSACEKFDLSDRSLAAAIKKERNRELKLALQSVQTFKYGEEGADGSEKVHSEKNIVGDGKRANSQESGKAVEESEGINEGKEGGKMKISGELRSDTKPLKPVIDGASKMVDVDYRGTDEVLNSSSLSVLAVAGSPSSGLSPPPSPPRKRPPKDIRGASKEKKPKFSEEMKHLEEELALKLESLKRGDVAWVKSGRAGVNDKWPVIVLSVDNIAKTCKYVQLPLDINGGDIEDATSSAMLVNVFLYDTVPTEKDEISDGVLKAAIEQADEIIEGRLNPFRAEKAAIPEGKAHAKENGRKNKDEKKVDIKAEELLACCISEECRRRLLSVWLGMHSSVRHANYQRPVSMPLHFELQIGNLLNEADASHLIDVVDCWVQKFREPEKSVTRRLHYIVTVALPEALIYGISQVMHCSDAEANVIFEEAIMKDTSTHSDEGSVLRNAAAPLQHLLRAVSKARSATLASE</sequence>
<reference evidence="3 4" key="1">
    <citation type="submission" date="2022-11" db="UniProtKB">
        <authorList>
            <consortium name="WormBaseParasite"/>
        </authorList>
    </citation>
    <scope>IDENTIFICATION</scope>
</reference>
<dbReference type="CDD" id="cd06080">
    <property type="entry name" value="PWWP_MUM1-like"/>
    <property type="match status" value="1"/>
</dbReference>
<feature type="compositionally biased region" description="Basic and acidic residues" evidence="1">
    <location>
        <begin position="294"/>
        <end position="314"/>
    </location>
</feature>